<accession>A0A1N7Q8E4</accession>
<evidence type="ECO:0000313" key="3">
    <source>
        <dbReference type="EMBL" id="SIT19104.1"/>
    </source>
</evidence>
<dbReference type="CDD" id="cd04301">
    <property type="entry name" value="NAT_SF"/>
    <property type="match status" value="1"/>
</dbReference>
<feature type="domain" description="N-acetyltransferase" evidence="2">
    <location>
        <begin position="1"/>
        <end position="161"/>
    </location>
</feature>
<evidence type="ECO:0000256" key="1">
    <source>
        <dbReference type="ARBA" id="ARBA00022679"/>
    </source>
</evidence>
<dbReference type="STRING" id="484498.SAMN05421686_11541"/>
<reference evidence="4" key="1">
    <citation type="submission" date="2017-01" db="EMBL/GenBank/DDBJ databases">
        <authorList>
            <person name="Varghese N."/>
            <person name="Submissions S."/>
        </authorList>
    </citation>
    <scope>NUCLEOTIDE SEQUENCE [LARGE SCALE GENOMIC DNA]</scope>
    <source>
        <strain evidence="4">DSM 24913</strain>
    </source>
</reference>
<dbReference type="InterPro" id="IPR000182">
    <property type="entry name" value="GNAT_dom"/>
</dbReference>
<dbReference type="Pfam" id="PF00583">
    <property type="entry name" value="Acetyltransf_1"/>
    <property type="match status" value="1"/>
</dbReference>
<dbReference type="InterPro" id="IPR050769">
    <property type="entry name" value="NAT_camello-type"/>
</dbReference>
<sequence length="161" mass="18200">MDFKIEATNCLGFPDSELSELLNDVYVGEGYTEAELAESLFDAAAIRSRGRIITASNTENQRLAGLVIMVPPTSNARKLAKEDEVEVHLLAVKKEFRNNNLGSKLVSKLILQAQDEGYKRIILWTQDSMKAAQNLYEKLGFIHESNFIANGRDFYLYHRTL</sequence>
<evidence type="ECO:0000313" key="4">
    <source>
        <dbReference type="Proteomes" id="UP000185639"/>
    </source>
</evidence>
<dbReference type="GO" id="GO:0005840">
    <property type="term" value="C:ribosome"/>
    <property type="evidence" value="ECO:0007669"/>
    <property type="project" value="UniProtKB-KW"/>
</dbReference>
<keyword evidence="3" id="KW-0689">Ribosomal protein</keyword>
<evidence type="ECO:0000259" key="2">
    <source>
        <dbReference type="PROSITE" id="PS51186"/>
    </source>
</evidence>
<proteinExistence type="predicted"/>
<dbReference type="PANTHER" id="PTHR13947:SF37">
    <property type="entry name" value="LD18367P"/>
    <property type="match status" value="1"/>
</dbReference>
<dbReference type="InterPro" id="IPR016181">
    <property type="entry name" value="Acyl_CoA_acyltransferase"/>
</dbReference>
<keyword evidence="3" id="KW-0687">Ribonucleoprotein</keyword>
<dbReference type="PROSITE" id="PS51186">
    <property type="entry name" value="GNAT"/>
    <property type="match status" value="1"/>
</dbReference>
<dbReference type="Proteomes" id="UP000185639">
    <property type="component" value="Unassembled WGS sequence"/>
</dbReference>
<dbReference type="SUPFAM" id="SSF55729">
    <property type="entry name" value="Acyl-CoA N-acyltransferases (Nat)"/>
    <property type="match status" value="1"/>
</dbReference>
<dbReference type="Gene3D" id="3.40.630.30">
    <property type="match status" value="1"/>
</dbReference>
<dbReference type="PANTHER" id="PTHR13947">
    <property type="entry name" value="GNAT FAMILY N-ACETYLTRANSFERASE"/>
    <property type="match status" value="1"/>
</dbReference>
<dbReference type="RefSeq" id="WP_076518054.1">
    <property type="nucleotide sequence ID" value="NZ_FTOH01000015.1"/>
</dbReference>
<name>A0A1N7Q8E4_9GAMM</name>
<keyword evidence="1" id="KW-0808">Transferase</keyword>
<gene>
    <name evidence="3" type="ORF">SAMN05421686_11541</name>
</gene>
<dbReference type="EMBL" id="FTOH01000015">
    <property type="protein sequence ID" value="SIT19104.1"/>
    <property type="molecule type" value="Genomic_DNA"/>
</dbReference>
<dbReference type="AlphaFoldDB" id="A0A1N7Q8E4"/>
<organism evidence="3 4">
    <name type="scientific">Thalassolituus maritimus</name>
    <dbReference type="NCBI Taxonomy" id="484498"/>
    <lineage>
        <taxon>Bacteria</taxon>
        <taxon>Pseudomonadati</taxon>
        <taxon>Pseudomonadota</taxon>
        <taxon>Gammaproteobacteria</taxon>
        <taxon>Oceanospirillales</taxon>
        <taxon>Oceanospirillaceae</taxon>
        <taxon>Thalassolituus</taxon>
    </lineage>
</organism>
<protein>
    <submittedName>
        <fullName evidence="3">Ribosomal protein S18 acetylase RimI</fullName>
    </submittedName>
</protein>
<keyword evidence="4" id="KW-1185">Reference proteome</keyword>
<dbReference type="OrthoDB" id="1178186at2"/>
<dbReference type="GO" id="GO:0008080">
    <property type="term" value="F:N-acetyltransferase activity"/>
    <property type="evidence" value="ECO:0007669"/>
    <property type="project" value="InterPro"/>
</dbReference>